<evidence type="ECO:0000313" key="4">
    <source>
        <dbReference type="Proteomes" id="UP001634394"/>
    </source>
</evidence>
<feature type="region of interest" description="Disordered" evidence="1">
    <location>
        <begin position="331"/>
        <end position="362"/>
    </location>
</feature>
<proteinExistence type="predicted"/>
<comment type="caution">
    <text evidence="3">The sequence shown here is derived from an EMBL/GenBank/DDBJ whole genome shotgun (WGS) entry which is preliminary data.</text>
</comment>
<name>A0ABD3XVF8_SINWO</name>
<reference evidence="3 4" key="1">
    <citation type="submission" date="2024-11" db="EMBL/GenBank/DDBJ databases">
        <title>Chromosome-level genome assembly of the freshwater bivalve Anodonta woodiana.</title>
        <authorList>
            <person name="Chen X."/>
        </authorList>
    </citation>
    <scope>NUCLEOTIDE SEQUENCE [LARGE SCALE GENOMIC DNA]</scope>
    <source>
        <strain evidence="3">MN2024</strain>
        <tissue evidence="3">Gills</tissue>
    </source>
</reference>
<sequence>MSDVFEYDESKQMTLKELYKRHDQDFPLLIIITEGYCGDTHQETFETFQVLRIHCSTNQRRVVAKTAKDVSSFNYKFYSIPVDYSVMFNVVKGITSHGRGQTMGEILEKNKLPVLVKLGCEGIRNIKVACSSYPAMSFGNLLITKEYVEHFYLCNCITSDLKMFTTSVLCALSKNITCCVITGFRNRPHFEFQQYLESLNRQLVTNNVKFDKNQGFTEFAELTIAERSLDTGSGGAMSEYAPLVTLRDVLPAFEEKAPPVPQRKMPRRSDQEGNDDLYSKLDPYSQLSSPVDTIKVSANRTPFARVLVNDGKRMNDFNITIPQAVVRPLNHTDYSKRPLPPKPSQGQIQGSHQDGSASETIPSMLPISTRNITRPTFDVREMNMRDVADALIKLKLEKYTSLFISSLVDGMILSKLNEADLQKDFGFSKIEAIRLRTFVETGHIPK</sequence>
<dbReference type="InterPro" id="IPR052281">
    <property type="entry name" value="GAREM"/>
</dbReference>
<evidence type="ECO:0000256" key="1">
    <source>
        <dbReference type="SAM" id="MobiDB-lite"/>
    </source>
</evidence>
<dbReference type="Gene3D" id="1.10.150.50">
    <property type="entry name" value="Transcription Factor, Ets-1"/>
    <property type="match status" value="1"/>
</dbReference>
<dbReference type="SUPFAM" id="SSF47769">
    <property type="entry name" value="SAM/Pointed domain"/>
    <property type="match status" value="1"/>
</dbReference>
<accession>A0ABD3XVF8</accession>
<dbReference type="CDD" id="cd09487">
    <property type="entry name" value="SAM_superfamily"/>
    <property type="match status" value="1"/>
</dbReference>
<feature type="region of interest" description="Disordered" evidence="1">
    <location>
        <begin position="255"/>
        <end position="282"/>
    </location>
</feature>
<protein>
    <recommendedName>
        <fullName evidence="2">SAM domain-containing protein</fullName>
    </recommendedName>
</protein>
<gene>
    <name evidence="3" type="ORF">ACJMK2_001742</name>
</gene>
<evidence type="ECO:0000313" key="3">
    <source>
        <dbReference type="EMBL" id="KAL3889398.1"/>
    </source>
</evidence>
<dbReference type="AlphaFoldDB" id="A0ABD3XVF8"/>
<dbReference type="Proteomes" id="UP001634394">
    <property type="component" value="Unassembled WGS sequence"/>
</dbReference>
<dbReference type="PROSITE" id="PS50105">
    <property type="entry name" value="SAM_DOMAIN"/>
    <property type="match status" value="1"/>
</dbReference>
<dbReference type="PANTHER" id="PTHR14454:SF11">
    <property type="entry name" value="SERRANO, ISOFORM F"/>
    <property type="match status" value="1"/>
</dbReference>
<evidence type="ECO:0000259" key="2">
    <source>
        <dbReference type="PROSITE" id="PS50105"/>
    </source>
</evidence>
<feature type="domain" description="SAM" evidence="2">
    <location>
        <begin position="382"/>
        <end position="430"/>
    </location>
</feature>
<dbReference type="InterPro" id="IPR013761">
    <property type="entry name" value="SAM/pointed_sf"/>
</dbReference>
<dbReference type="InterPro" id="IPR001660">
    <property type="entry name" value="SAM"/>
</dbReference>
<keyword evidence="4" id="KW-1185">Reference proteome</keyword>
<organism evidence="3 4">
    <name type="scientific">Sinanodonta woodiana</name>
    <name type="common">Chinese pond mussel</name>
    <name type="synonym">Anodonta woodiana</name>
    <dbReference type="NCBI Taxonomy" id="1069815"/>
    <lineage>
        <taxon>Eukaryota</taxon>
        <taxon>Metazoa</taxon>
        <taxon>Spiralia</taxon>
        <taxon>Lophotrochozoa</taxon>
        <taxon>Mollusca</taxon>
        <taxon>Bivalvia</taxon>
        <taxon>Autobranchia</taxon>
        <taxon>Heteroconchia</taxon>
        <taxon>Palaeoheterodonta</taxon>
        <taxon>Unionida</taxon>
        <taxon>Unionoidea</taxon>
        <taxon>Unionidae</taxon>
        <taxon>Unioninae</taxon>
        <taxon>Sinanodonta</taxon>
    </lineage>
</organism>
<dbReference type="PANTHER" id="PTHR14454">
    <property type="entry name" value="GRB2-ASSOCIATED AND REGULATOR OF MAPK PROTEIN FAMILY MEMBER"/>
    <property type="match status" value="1"/>
</dbReference>
<feature type="compositionally biased region" description="Polar residues" evidence="1">
    <location>
        <begin position="344"/>
        <end position="362"/>
    </location>
</feature>
<dbReference type="EMBL" id="JBJQND010000001">
    <property type="protein sequence ID" value="KAL3889398.1"/>
    <property type="molecule type" value="Genomic_DNA"/>
</dbReference>